<organism evidence="1 2">
    <name type="scientific">Thermogladius calderae (strain DSM 22663 / VKM B-2946 / 1633)</name>
    <dbReference type="NCBI Taxonomy" id="1184251"/>
    <lineage>
        <taxon>Archaea</taxon>
        <taxon>Thermoproteota</taxon>
        <taxon>Thermoprotei</taxon>
        <taxon>Desulfurococcales</taxon>
        <taxon>Desulfurococcaceae</taxon>
        <taxon>Thermogladius</taxon>
    </lineage>
</organism>
<protein>
    <submittedName>
        <fullName evidence="1">Uncharacterized protein</fullName>
    </submittedName>
</protein>
<dbReference type="RefSeq" id="WP_014736682.1">
    <property type="nucleotide sequence ID" value="NC_017954.1"/>
</dbReference>
<dbReference type="STRING" id="1184251.TCELL_0006"/>
<accession>I3TCE3</accession>
<dbReference type="Proteomes" id="UP000005270">
    <property type="component" value="Chromosome"/>
</dbReference>
<dbReference type="EMBL" id="CP003531">
    <property type="protein sequence ID" value="AFK50431.1"/>
    <property type="molecule type" value="Genomic_DNA"/>
</dbReference>
<dbReference type="OrthoDB" id="17633at2157"/>
<dbReference type="GeneID" id="13013094"/>
<dbReference type="InParanoid" id="I3TCE3"/>
<evidence type="ECO:0000313" key="1">
    <source>
        <dbReference type="EMBL" id="AFK50431.1"/>
    </source>
</evidence>
<dbReference type="HOGENOM" id="CLU_2340024_0_0_2"/>
<name>I3TCE3_THEC1</name>
<keyword evidence="2" id="KW-1185">Reference proteome</keyword>
<sequence>MSLKSKLSRFFGKVYEEDQGEYKLFILYERGEPRYILCFEIEDNLLVGKISLFSKAASTDCSSLEYQPEGLYIVSTDLDDFVEKLRKKAARLASLEHVGV</sequence>
<evidence type="ECO:0000313" key="2">
    <source>
        <dbReference type="Proteomes" id="UP000005270"/>
    </source>
</evidence>
<dbReference type="eggNOG" id="arCOG05957">
    <property type="taxonomic scope" value="Archaea"/>
</dbReference>
<dbReference type="AlphaFoldDB" id="I3TCE3"/>
<dbReference type="KEGG" id="thg:TCELL_0006"/>
<reference evidence="1 2" key="1">
    <citation type="journal article" date="2012" name="J. Bacteriol.">
        <title>Complete genome sequence of the hyperthermophilic cellulolytic Crenarchaeon 'Thermogladius cellulolyticus' 1633.</title>
        <authorList>
            <person name="Mardanov A.V."/>
            <person name="Kochetkova T.V."/>
            <person name="Beletsky A.V."/>
            <person name="Bonch-Osmolovskaya E.A."/>
            <person name="Ravin N.V."/>
            <person name="Skryabin K.G."/>
        </authorList>
    </citation>
    <scope>NUCLEOTIDE SEQUENCE [LARGE SCALE GENOMIC DNA]</scope>
    <source>
        <strain evidence="2">DSM 22663 / VKM B-2946 / 1633</strain>
    </source>
</reference>
<gene>
    <name evidence="1" type="ordered locus">TCELL_0006</name>
</gene>
<proteinExistence type="predicted"/>